<evidence type="ECO:0000256" key="2">
    <source>
        <dbReference type="ARBA" id="ARBA00022692"/>
    </source>
</evidence>
<organism evidence="12 13">
    <name type="scientific">Tibrovirus congo</name>
    <dbReference type="NCBI Taxonomy" id="1987017"/>
    <lineage>
        <taxon>Viruses</taxon>
        <taxon>Riboviria</taxon>
        <taxon>Orthornavirae</taxon>
        <taxon>Negarnaviricota</taxon>
        <taxon>Haploviricotina</taxon>
        <taxon>Monjiviricetes</taxon>
        <taxon>Mononegavirales</taxon>
        <taxon>Rhabdoviridae</taxon>
        <taxon>Alpharhabdovirinae</taxon>
        <taxon>Tibrovirus</taxon>
    </lineage>
</organism>
<evidence type="ECO:0000256" key="4">
    <source>
        <dbReference type="ARBA" id="ARBA00022844"/>
    </source>
</evidence>
<keyword evidence="13" id="KW-1185">Reference proteome</keyword>
<keyword evidence="5" id="KW-0261">Viral envelope protein</keyword>
<feature type="transmembrane region" description="Helical" evidence="9">
    <location>
        <begin position="577"/>
        <end position="601"/>
    </location>
</feature>
<evidence type="ECO:0000256" key="8">
    <source>
        <dbReference type="ARBA" id="ARBA00023180"/>
    </source>
</evidence>
<keyword evidence="3" id="KW-0732">Signal</keyword>
<evidence type="ECO:0000256" key="7">
    <source>
        <dbReference type="ARBA" id="ARBA00023136"/>
    </source>
</evidence>
<keyword evidence="4" id="KW-0946">Virion</keyword>
<feature type="domain" description="Spike glycoprotein fusion" evidence="10">
    <location>
        <begin position="76"/>
        <end position="171"/>
    </location>
</feature>
<evidence type="ECO:0000256" key="6">
    <source>
        <dbReference type="ARBA" id="ARBA00022989"/>
    </source>
</evidence>
<dbReference type="InterPro" id="IPR055447">
    <property type="entry name" value="Rhabdo_glycop_CD"/>
</dbReference>
<evidence type="ECO:0000259" key="11">
    <source>
        <dbReference type="Pfam" id="PF24833"/>
    </source>
</evidence>
<evidence type="ECO:0000256" key="9">
    <source>
        <dbReference type="SAM" id="Phobius"/>
    </source>
</evidence>
<dbReference type="EMBL" id="JX297815">
    <property type="protein sequence ID" value="AFS65336.1"/>
    <property type="molecule type" value="Viral_cRNA"/>
</dbReference>
<dbReference type="InterPro" id="IPR001903">
    <property type="entry name" value="Rhabdo_glycop_FD"/>
</dbReference>
<dbReference type="Pfam" id="PF00974">
    <property type="entry name" value="Rhabdo_glycop_FD"/>
    <property type="match status" value="1"/>
</dbReference>
<reference evidence="12 13" key="1">
    <citation type="journal article" date="2012" name="PLoS Pathog.">
        <title>A Novel Rhabdovirus Associated with Acute Hemorrhagic Fever in Central Africa.</title>
        <authorList>
            <person name="Grard G."/>
            <person name="Fair J.N."/>
            <person name="Lee D."/>
            <person name="Slikas E."/>
            <person name="Steffen I."/>
            <person name="Muyembe J.J."/>
            <person name="Sittler T."/>
            <person name="Veeraraghavan N."/>
            <person name="Ruby J.G."/>
            <person name="Wang C."/>
            <person name="Makuwa M."/>
            <person name="Mulembakani P."/>
            <person name="Tesh R.B."/>
            <person name="Mazet J."/>
            <person name="Rimoin A.W."/>
            <person name="Taylor T."/>
            <person name="Schneider B.S."/>
            <person name="Simmons G."/>
            <person name="Delwart E."/>
            <person name="Wolfe N.D."/>
            <person name="Chiu C.Y."/>
            <person name="Leroy E.M."/>
        </authorList>
    </citation>
    <scope>NUCLEOTIDE SEQUENCE [LARGE SCALE GENOMIC DNA]</scope>
    <source>
        <strain evidence="12">BASV-1</strain>
    </source>
</reference>
<dbReference type="Pfam" id="PF24833">
    <property type="entry name" value="Rhabdo_glycop_CD"/>
    <property type="match status" value="1"/>
</dbReference>
<dbReference type="KEGG" id="vg:40524788"/>
<dbReference type="GO" id="GO:0019031">
    <property type="term" value="C:viral envelope"/>
    <property type="evidence" value="ECO:0007669"/>
    <property type="project" value="UniProtKB-KW"/>
</dbReference>
<evidence type="ECO:0000256" key="5">
    <source>
        <dbReference type="ARBA" id="ARBA00022879"/>
    </source>
</evidence>
<dbReference type="Gene3D" id="2.30.29.130">
    <property type="match status" value="1"/>
</dbReference>
<keyword evidence="8" id="KW-0325">Glycoprotein</keyword>
<accession>K0A194</accession>
<keyword evidence="2 9" id="KW-0812">Transmembrane</keyword>
<dbReference type="GO" id="GO:0055036">
    <property type="term" value="C:virion membrane"/>
    <property type="evidence" value="ECO:0007669"/>
    <property type="project" value="UniProtKB-SubCell"/>
</dbReference>
<dbReference type="SUPFAM" id="SSF161008">
    <property type="entry name" value="Viral glycoprotein ectodomain-like"/>
    <property type="match status" value="1"/>
</dbReference>
<protein>
    <submittedName>
        <fullName evidence="12">G protein</fullName>
    </submittedName>
</protein>
<keyword evidence="7 9" id="KW-0472">Membrane</keyword>
<evidence type="ECO:0000313" key="13">
    <source>
        <dbReference type="Proteomes" id="UP000237522"/>
    </source>
</evidence>
<feature type="domain" description="Spike glycoprotein G central" evidence="11">
    <location>
        <begin position="295"/>
        <end position="363"/>
    </location>
</feature>
<evidence type="ECO:0000256" key="3">
    <source>
        <dbReference type="ARBA" id="ARBA00022729"/>
    </source>
</evidence>
<keyword evidence="6 9" id="KW-1133">Transmembrane helix</keyword>
<name>K0A194_9RHAB</name>
<dbReference type="GeneID" id="40524788"/>
<dbReference type="RefSeq" id="YP_009664717.1">
    <property type="nucleotide sequence ID" value="NC_043067.1"/>
</dbReference>
<comment type="subcellular location">
    <subcellularLocation>
        <location evidence="1">Virion membrane</location>
        <topology evidence="1">Single-pass type I membrane protein</topology>
    </subcellularLocation>
</comment>
<sequence length="629" mass="72050">MTRLSHAITKLLLLFCLTAIHAIVINYPTACHTYQEVLYQGLECPEPAISYKLDNNETVAYGQICRPQLASKDILEGYLCYKDTYISSCEETWYFTSQVKQTIVHEHVSDAECIESLAYYKSGIVETPMFLNVDCYWNAINSIKKSYLIIVYHPVPFDPYTNSIKDAVVKNSEDVNSWIRDTHYPFTKWIRDFNGTAEEKCDAQHWECFKVNLYKGWIYSPPHTKNTIGSSTQTGLILESDIYSHTLIRDLCRFQFCGIHGFVFQDQSWWDLQLNVSLSSLISTEHLSGAPDGHCKKVNEIGHAELEPNWEKILSVDDYDIRHQLCLDTLASVLGGGFLTARDLLKFAPMRPGLGPAYFLFNPNKRERAVHVWTAGATTSSILWKSTCKYELIDIPQLNDTGIITYEKLDNIIGKILRNDVGVSFKDLGFTENELTDDDVSQSQLNSSLGIYHRNTSMKGIPWKRHRASTPKLKMGPNGILHDLNAKIIHLPQASSSVFKLPPHLYEGHRVVFFNHITKKKIYEDLSKREGNDPYNVDIGDLIGRHLNRTTIPDQLHDWVSGIKRHIFSVFEQFGSLIKVVVFIIMLVLCIKIINLIYRFYKVRKSNHKKLASRKEKLHLSDPFSVNSK</sequence>
<proteinExistence type="predicted"/>
<evidence type="ECO:0000259" key="10">
    <source>
        <dbReference type="Pfam" id="PF00974"/>
    </source>
</evidence>
<evidence type="ECO:0000313" key="12">
    <source>
        <dbReference type="EMBL" id="AFS65336.1"/>
    </source>
</evidence>
<evidence type="ECO:0000256" key="1">
    <source>
        <dbReference type="ARBA" id="ARBA00004563"/>
    </source>
</evidence>
<dbReference type="Proteomes" id="UP000237522">
    <property type="component" value="Segment"/>
</dbReference>